<dbReference type="PANTHER" id="PTHR31595">
    <property type="entry name" value="LONG-CHAIN-ALCOHOL O-FATTY-ACYLTRANSFERASE 3-RELATED"/>
    <property type="match status" value="1"/>
</dbReference>
<evidence type="ECO:0000256" key="7">
    <source>
        <dbReference type="ARBA" id="ARBA00023136"/>
    </source>
</evidence>
<comment type="similarity">
    <text evidence="3">Belongs to the wax synthase family.</text>
</comment>
<dbReference type="EMBL" id="AVOT02005684">
    <property type="protein sequence ID" value="MBW0479701.1"/>
    <property type="molecule type" value="Genomic_DNA"/>
</dbReference>
<dbReference type="OrthoDB" id="1077582at2759"/>
<protein>
    <recommendedName>
        <fullName evidence="9">Wax synthase domain-containing protein</fullName>
    </recommendedName>
</protein>
<evidence type="ECO:0000259" key="9">
    <source>
        <dbReference type="Pfam" id="PF13813"/>
    </source>
</evidence>
<evidence type="ECO:0000313" key="11">
    <source>
        <dbReference type="Proteomes" id="UP000765509"/>
    </source>
</evidence>
<evidence type="ECO:0000256" key="3">
    <source>
        <dbReference type="ARBA" id="ARBA00007282"/>
    </source>
</evidence>
<accession>A0A9Q3C744</accession>
<feature type="transmembrane region" description="Helical" evidence="8">
    <location>
        <begin position="411"/>
        <end position="429"/>
    </location>
</feature>
<comment type="pathway">
    <text evidence="2">Secondary metabolite biosynthesis.</text>
</comment>
<dbReference type="InterPro" id="IPR044851">
    <property type="entry name" value="Wax_synthase"/>
</dbReference>
<evidence type="ECO:0000256" key="4">
    <source>
        <dbReference type="ARBA" id="ARBA00022679"/>
    </source>
</evidence>
<keyword evidence="6 8" id="KW-1133">Transmembrane helix</keyword>
<keyword evidence="5 8" id="KW-0812">Transmembrane</keyword>
<dbReference type="Pfam" id="PF13813">
    <property type="entry name" value="MBOAT_2"/>
    <property type="match status" value="1"/>
</dbReference>
<evidence type="ECO:0000313" key="10">
    <source>
        <dbReference type="EMBL" id="MBW0479701.1"/>
    </source>
</evidence>
<dbReference type="Proteomes" id="UP000765509">
    <property type="component" value="Unassembled WGS sequence"/>
</dbReference>
<dbReference type="AlphaFoldDB" id="A0A9Q3C744"/>
<evidence type="ECO:0000256" key="5">
    <source>
        <dbReference type="ARBA" id="ARBA00022692"/>
    </source>
</evidence>
<evidence type="ECO:0000256" key="1">
    <source>
        <dbReference type="ARBA" id="ARBA00004141"/>
    </source>
</evidence>
<evidence type="ECO:0000256" key="6">
    <source>
        <dbReference type="ARBA" id="ARBA00022989"/>
    </source>
</evidence>
<evidence type="ECO:0000256" key="8">
    <source>
        <dbReference type="SAM" id="Phobius"/>
    </source>
</evidence>
<comment type="subcellular location">
    <subcellularLocation>
        <location evidence="1">Membrane</location>
        <topology evidence="1">Multi-pass membrane protein</topology>
    </subcellularLocation>
</comment>
<keyword evidence="11" id="KW-1185">Reference proteome</keyword>
<gene>
    <name evidence="10" type="ORF">O181_019416</name>
</gene>
<keyword evidence="7 8" id="KW-0472">Membrane</keyword>
<proteinExistence type="inferred from homology"/>
<feature type="transmembrane region" description="Helical" evidence="8">
    <location>
        <begin position="12"/>
        <end position="30"/>
    </location>
</feature>
<name>A0A9Q3C744_9BASI</name>
<dbReference type="GO" id="GO:0006629">
    <property type="term" value="P:lipid metabolic process"/>
    <property type="evidence" value="ECO:0007669"/>
    <property type="project" value="InterPro"/>
</dbReference>
<reference evidence="10" key="1">
    <citation type="submission" date="2021-03" db="EMBL/GenBank/DDBJ databases">
        <title>Draft genome sequence of rust myrtle Austropuccinia psidii MF-1, a brazilian biotype.</title>
        <authorList>
            <person name="Quecine M.C."/>
            <person name="Pachon D.M.R."/>
            <person name="Bonatelli M.L."/>
            <person name="Correr F.H."/>
            <person name="Franceschini L.M."/>
            <person name="Leite T.F."/>
            <person name="Margarido G.R.A."/>
            <person name="Almeida C.A."/>
            <person name="Ferrarezi J.A."/>
            <person name="Labate C.A."/>
        </authorList>
    </citation>
    <scope>NUCLEOTIDE SEQUENCE</scope>
    <source>
        <strain evidence="10">MF-1</strain>
    </source>
</reference>
<dbReference type="GO" id="GO:0016020">
    <property type="term" value="C:membrane"/>
    <property type="evidence" value="ECO:0007669"/>
    <property type="project" value="UniProtKB-SubCell"/>
</dbReference>
<feature type="transmembrane region" description="Helical" evidence="8">
    <location>
        <begin position="449"/>
        <end position="470"/>
    </location>
</feature>
<dbReference type="InterPro" id="IPR032805">
    <property type="entry name" value="Wax_synthase_dom"/>
</dbReference>
<evidence type="ECO:0000256" key="2">
    <source>
        <dbReference type="ARBA" id="ARBA00005179"/>
    </source>
</evidence>
<organism evidence="10 11">
    <name type="scientific">Austropuccinia psidii MF-1</name>
    <dbReference type="NCBI Taxonomy" id="1389203"/>
    <lineage>
        <taxon>Eukaryota</taxon>
        <taxon>Fungi</taxon>
        <taxon>Dikarya</taxon>
        <taxon>Basidiomycota</taxon>
        <taxon>Pucciniomycotina</taxon>
        <taxon>Pucciniomycetes</taxon>
        <taxon>Pucciniales</taxon>
        <taxon>Sphaerophragmiaceae</taxon>
        <taxon>Austropuccinia</taxon>
    </lineage>
</organism>
<comment type="caution">
    <text evidence="10">The sequence shown here is derived from an EMBL/GenBank/DDBJ whole genome shotgun (WGS) entry which is preliminary data.</text>
</comment>
<keyword evidence="4" id="KW-0808">Transferase</keyword>
<feature type="transmembrane region" description="Helical" evidence="8">
    <location>
        <begin position="250"/>
        <end position="274"/>
    </location>
</feature>
<sequence>MQLPELPCPKSTLGMYLGLPLLLLQLILLHPYYQLKYPGSKLIRKAVLPIQLYMAFATLPKRIIEPRSAYLHFNFSLVSLTAFHFICLSIICAFHQGAVYKTEAEIFETRNSIEKNDSRKSLSDKEITTTEELSKQNLQKKSESVNSKSQALKRPSIGEQTRWIISFLMSPRGLKCVWAPPENVVPLLPKMSAKQFLIETYIWAVVMHIWFQFICAFGVASVSNPRGAYGVLTDDFGLPSWKILEFYSPYLLTIVLGGGAYSGFALVGCLFNLIEVSLIHLWRAILPEGNQFRPEPFDSTYYPPLFNEPFIRTSLAEFWGKGWQAVFRHHFLFCGALPMYKIFGRFGKTAGKLAGVMGAMMLSAAMHEFCLVSVSKPDPSYSSTKMFLIQGVGIVLEAIFQKVTGHRVEGILGWLWTFSFVILNGRPMVDAWKRNGLGNSEGAVNFKQWGLIQYFVPFGAFITDNVYYYLKDKLMFK</sequence>
<dbReference type="PANTHER" id="PTHR31595:SF57">
    <property type="entry name" value="OS04G0481900 PROTEIN"/>
    <property type="match status" value="1"/>
</dbReference>
<feature type="domain" description="Wax synthase" evidence="9">
    <location>
        <begin position="302"/>
        <end position="387"/>
    </location>
</feature>
<feature type="transmembrane region" description="Helical" evidence="8">
    <location>
        <begin position="200"/>
        <end position="222"/>
    </location>
</feature>
<dbReference type="GO" id="GO:0008374">
    <property type="term" value="F:O-acyltransferase activity"/>
    <property type="evidence" value="ECO:0007669"/>
    <property type="project" value="InterPro"/>
</dbReference>
<feature type="transmembrane region" description="Helical" evidence="8">
    <location>
        <begin position="71"/>
        <end position="94"/>
    </location>
</feature>